<dbReference type="SUPFAM" id="SSF53474">
    <property type="entry name" value="alpha/beta-Hydrolases"/>
    <property type="match status" value="1"/>
</dbReference>
<evidence type="ECO:0000313" key="5">
    <source>
        <dbReference type="EMBL" id="KAF2639806.1"/>
    </source>
</evidence>
<comment type="pathway">
    <text evidence="3">Amino-acid degradation; L-tryptophan degradation via kynurenine pathway; L-kynurenine from L-tryptophan: step 2/2.</text>
</comment>
<evidence type="ECO:0000256" key="2">
    <source>
        <dbReference type="ARBA" id="ARBA00023079"/>
    </source>
</evidence>
<proteinExistence type="inferred from homology"/>
<comment type="subunit">
    <text evidence="3">Homodimer.</text>
</comment>
<sequence length="331" mass="36768">MSSTEHRQPKHYGPGDLQTYLDYSISTPESSDVHKPTLESKTTPKHSEEEDLVWVIYVHGGAWRDPSQDHRTAVPTVTKLRTEKHKATTEGKIAGLLSINYRLSPYASHPSNPSSPADTQRNARHPDHVQDVTGAIHFLKKEYGIKRWIGVGHSCGATLLCQLVSSPGLETAFSSSADPRAGLEALILLEGIYDIPLLLKNHQPPACPEKIAQIYHDFVEGAFGEDGEGEEVYRGASPTSGGYGWERWRDGRLVVLGYSNGDELVEPEQRDVLVTRFKEESWAEKGQVEDEDGKVNRVVEVRDLKGGHDEIWEDGSQIADLIVDVVDRLSK</sequence>
<dbReference type="PANTHER" id="PTHR48081:SF33">
    <property type="entry name" value="KYNURENINE FORMAMIDASE"/>
    <property type="match status" value="1"/>
</dbReference>
<feature type="active site" description="Nucleophile" evidence="3">
    <location>
        <position position="154"/>
    </location>
</feature>
<dbReference type="Proteomes" id="UP000799753">
    <property type="component" value="Unassembled WGS sequence"/>
</dbReference>
<evidence type="ECO:0000256" key="3">
    <source>
        <dbReference type="HAMAP-Rule" id="MF_03014"/>
    </source>
</evidence>
<dbReference type="InterPro" id="IPR050300">
    <property type="entry name" value="GDXG_lipolytic_enzyme"/>
</dbReference>
<accession>A0A6A6RW94</accession>
<comment type="similarity">
    <text evidence="3">Belongs to the kynurenine formamidase family.</text>
</comment>
<dbReference type="GO" id="GO:0019441">
    <property type="term" value="P:L-tryptophan catabolic process to kynurenine"/>
    <property type="evidence" value="ECO:0007669"/>
    <property type="project" value="UniProtKB-UniRule"/>
</dbReference>
<feature type="active site" evidence="3">
    <location>
        <position position="262"/>
    </location>
</feature>
<dbReference type="GO" id="GO:0034354">
    <property type="term" value="P:'de novo' NAD+ biosynthetic process from L-tryptophan"/>
    <property type="evidence" value="ECO:0007669"/>
    <property type="project" value="UniProtKB-UniRule"/>
</dbReference>
<dbReference type="AlphaFoldDB" id="A0A6A6RW94"/>
<evidence type="ECO:0000256" key="1">
    <source>
        <dbReference type="ARBA" id="ARBA00022801"/>
    </source>
</evidence>
<dbReference type="GO" id="GO:0004061">
    <property type="term" value="F:arylformamidase activity"/>
    <property type="evidence" value="ECO:0007669"/>
    <property type="project" value="UniProtKB-UniRule"/>
</dbReference>
<dbReference type="InterPro" id="IPR029058">
    <property type="entry name" value="AB_hydrolase_fold"/>
</dbReference>
<keyword evidence="2 3" id="KW-0823">Tryptophan catabolism</keyword>
<dbReference type="EMBL" id="MU006786">
    <property type="protein sequence ID" value="KAF2639806.1"/>
    <property type="molecule type" value="Genomic_DNA"/>
</dbReference>
<dbReference type="PANTHER" id="PTHR48081">
    <property type="entry name" value="AB HYDROLASE SUPERFAMILY PROTEIN C4A8.06C"/>
    <property type="match status" value="1"/>
</dbReference>
<dbReference type="OrthoDB" id="420264at2759"/>
<dbReference type="UniPathway" id="UPA00333">
    <property type="reaction ID" value="UER00454"/>
</dbReference>
<evidence type="ECO:0000313" key="6">
    <source>
        <dbReference type="Proteomes" id="UP000799753"/>
    </source>
</evidence>
<dbReference type="Gene3D" id="3.40.50.1820">
    <property type="entry name" value="alpha/beta hydrolase"/>
    <property type="match status" value="1"/>
</dbReference>
<name>A0A6A6RW94_9PLEO</name>
<dbReference type="EC" id="3.5.1.9" evidence="3"/>
<evidence type="ECO:0000256" key="4">
    <source>
        <dbReference type="SAM" id="MobiDB-lite"/>
    </source>
</evidence>
<comment type="catalytic activity">
    <reaction evidence="3">
        <text>N-formyl-L-kynurenine + H2O = L-kynurenine + formate + H(+)</text>
        <dbReference type="Rhea" id="RHEA:13009"/>
        <dbReference type="ChEBI" id="CHEBI:15377"/>
        <dbReference type="ChEBI" id="CHEBI:15378"/>
        <dbReference type="ChEBI" id="CHEBI:15740"/>
        <dbReference type="ChEBI" id="CHEBI:57959"/>
        <dbReference type="ChEBI" id="CHEBI:58629"/>
        <dbReference type="EC" id="3.5.1.9"/>
    </reaction>
</comment>
<feature type="region of interest" description="Disordered" evidence="4">
    <location>
        <begin position="1"/>
        <end position="46"/>
    </location>
</feature>
<comment type="function">
    <text evidence="3">Catalyzes the hydrolysis of N-formyl-L-kynurenine to L-kynurenine, the second step in the kynurenine pathway of tryptophan degradation. Kynurenine may be further oxidized to nicotinic acid, NAD(H) and NADP(H). Required for elimination of toxic metabolites.</text>
</comment>
<feature type="short sequence motif" description="HGGXW" evidence="3">
    <location>
        <begin position="59"/>
        <end position="63"/>
    </location>
</feature>
<dbReference type="HAMAP" id="MF_03014">
    <property type="entry name" value="KFase"/>
    <property type="match status" value="1"/>
</dbReference>
<gene>
    <name evidence="5" type="ORF">P280DRAFT_49769</name>
</gene>
<keyword evidence="1 3" id="KW-0378">Hydrolase</keyword>
<comment type="domain">
    <text evidence="3">The main chain amide nitrogen atoms of the second glycine and its adjacent residue in the HGGXW motif define the oxyanion hole, and stabilize the oxyanion that forms during the nucleophilic attack by the catalytic serine during substrate cleavage.</text>
</comment>
<protein>
    <recommendedName>
        <fullName evidence="3">Kynurenine formamidase</fullName>
        <shortName evidence="3">KFA</shortName>
        <shortName evidence="3">KFase</shortName>
        <ecNumber evidence="3">3.5.1.9</ecNumber>
    </recommendedName>
    <alternativeName>
        <fullName evidence="3">Arylformamidase</fullName>
    </alternativeName>
    <alternativeName>
        <fullName evidence="3">N-formylkynurenine formamidase</fullName>
        <shortName evidence="3">FKF</shortName>
    </alternativeName>
</protein>
<keyword evidence="6" id="KW-1185">Reference proteome</keyword>
<feature type="active site" evidence="3">
    <location>
        <position position="308"/>
    </location>
</feature>
<reference evidence="5" key="1">
    <citation type="journal article" date="2020" name="Stud. Mycol.">
        <title>101 Dothideomycetes genomes: a test case for predicting lifestyles and emergence of pathogens.</title>
        <authorList>
            <person name="Haridas S."/>
            <person name="Albert R."/>
            <person name="Binder M."/>
            <person name="Bloem J."/>
            <person name="Labutti K."/>
            <person name="Salamov A."/>
            <person name="Andreopoulos B."/>
            <person name="Baker S."/>
            <person name="Barry K."/>
            <person name="Bills G."/>
            <person name="Bluhm B."/>
            <person name="Cannon C."/>
            <person name="Castanera R."/>
            <person name="Culley D."/>
            <person name="Daum C."/>
            <person name="Ezra D."/>
            <person name="Gonzalez J."/>
            <person name="Henrissat B."/>
            <person name="Kuo A."/>
            <person name="Liang C."/>
            <person name="Lipzen A."/>
            <person name="Lutzoni F."/>
            <person name="Magnuson J."/>
            <person name="Mondo S."/>
            <person name="Nolan M."/>
            <person name="Ohm R."/>
            <person name="Pangilinan J."/>
            <person name="Park H.-J."/>
            <person name="Ramirez L."/>
            <person name="Alfaro M."/>
            <person name="Sun H."/>
            <person name="Tritt A."/>
            <person name="Yoshinaga Y."/>
            <person name="Zwiers L.-H."/>
            <person name="Turgeon B."/>
            <person name="Goodwin S."/>
            <person name="Spatafora J."/>
            <person name="Crous P."/>
            <person name="Grigoriev I."/>
        </authorList>
    </citation>
    <scope>NUCLEOTIDE SEQUENCE</scope>
    <source>
        <strain evidence="5">CBS 473.64</strain>
    </source>
</reference>
<organism evidence="5 6">
    <name type="scientific">Massarina eburnea CBS 473.64</name>
    <dbReference type="NCBI Taxonomy" id="1395130"/>
    <lineage>
        <taxon>Eukaryota</taxon>
        <taxon>Fungi</taxon>
        <taxon>Dikarya</taxon>
        <taxon>Ascomycota</taxon>
        <taxon>Pezizomycotina</taxon>
        <taxon>Dothideomycetes</taxon>
        <taxon>Pleosporomycetidae</taxon>
        <taxon>Pleosporales</taxon>
        <taxon>Massarineae</taxon>
        <taxon>Massarinaceae</taxon>
        <taxon>Massarina</taxon>
    </lineage>
</organism>
<dbReference type="InterPro" id="IPR027519">
    <property type="entry name" value="KFase_ver/fungi-typ"/>
</dbReference>